<dbReference type="CDD" id="cd18809">
    <property type="entry name" value="SF1_C_RecD"/>
    <property type="match status" value="1"/>
</dbReference>
<dbReference type="InterPro" id="IPR050534">
    <property type="entry name" value="Coronavir_polyprotein_1ab"/>
</dbReference>
<feature type="binding site" evidence="11">
    <location>
        <begin position="200"/>
        <end position="207"/>
    </location>
    <ligand>
        <name>ATP</name>
        <dbReference type="ChEBI" id="CHEBI:30616"/>
    </ligand>
</feature>
<dbReference type="InterPro" id="IPR049550">
    <property type="entry name" value="RecD_N"/>
</dbReference>
<dbReference type="SUPFAM" id="SSF52540">
    <property type="entry name" value="P-loop containing nucleoside triphosphate hydrolases"/>
    <property type="match status" value="2"/>
</dbReference>
<keyword evidence="1 11" id="KW-0540">Nuclease</keyword>
<protein>
    <recommendedName>
        <fullName evidence="11">RecBCD enzyme subunit RecD</fullName>
        <ecNumber evidence="11">5.6.2.3</ecNumber>
    </recommendedName>
    <alternativeName>
        <fullName evidence="11">DNA 5'-3' helicase subunit RecD</fullName>
    </alternativeName>
    <alternativeName>
        <fullName evidence="11">Exonuclease V subunit RecD</fullName>
        <shortName evidence="11">ExoV subunit RecD</shortName>
    </alternativeName>
    <alternativeName>
        <fullName evidence="11">Helicase/nuclease RecBCD subunit RecD</fullName>
    </alternativeName>
</protein>
<feature type="domain" description="RecBCD enzyme subunit RecD N-terminal" evidence="13">
    <location>
        <begin position="35"/>
        <end position="136"/>
    </location>
</feature>
<dbReference type="Proteomes" id="UP000295765">
    <property type="component" value="Unassembled WGS sequence"/>
</dbReference>
<dbReference type="EC" id="5.6.2.3" evidence="11"/>
<dbReference type="InterPro" id="IPR027417">
    <property type="entry name" value="P-loop_NTPase"/>
</dbReference>
<dbReference type="OrthoDB" id="9803432at2"/>
<dbReference type="InterPro" id="IPR006344">
    <property type="entry name" value="RecD"/>
</dbReference>
<dbReference type="HAMAP" id="MF_01487">
    <property type="entry name" value="RecD"/>
    <property type="match status" value="1"/>
</dbReference>
<evidence type="ECO:0000256" key="8">
    <source>
        <dbReference type="ARBA" id="ARBA00023125"/>
    </source>
</evidence>
<keyword evidence="4 11" id="KW-0378">Hydrolase</keyword>
<proteinExistence type="inferred from homology"/>
<sequence>MPARARPDAGQGDLFAAAPPPAAAAGDELQRLFDAGVLSELDLGFARLLVRLGGGGPALALAAALASRAVGEGHACLDLANPGPRGRLLLPAAADAPALWAPEPAAWRAALAASPAVGAPGGEPAPLLLDAAGRLYLYRYWAYEGALAAGLRRLAAQPVDVDAARLRADLARLFPADPAAADQRRAAAVAVLSRFAVISGGPGTGKTTTLARVLAALVGQHGPGLRVRLAAPTGKAAARMEEALRAATAQLAAQGEAAATLAALPQTASTLHRLLGVRPGSVRFRHGPDAPLALDLLVIDEVSMVDLPLMAKTVAALPAQARLLLLGDRDQLASVEAGSVLADIAAQAGPPPAAFAARLGAVLGEPVAAAAATTAPLAESIALLRHSFRFDARAGIGRLAAAVNTGAAADALALLEGAAAADLGWLPDGDVEAVVDAALAGYRGYLDAVRAGAPPETLFAAFAGFQVLCAQRHGALGAQGLNARIEARARRALGLPDTPWYPGRPLLVTRNDYTLGLYNGDVGIAVATADGALRVHFPAAGDGAAPRDLPLARLPEHEPVFAMTVHKSQGSEFDRVLLVLPEADSPVLSRELLYTGITRARRHVHLAATAETLARAVARPVRRASGLAARLADPSVLPAEKPPR</sequence>
<keyword evidence="15" id="KW-1185">Reference proteome</keyword>
<evidence type="ECO:0000256" key="7">
    <source>
        <dbReference type="ARBA" id="ARBA00022840"/>
    </source>
</evidence>
<comment type="catalytic activity">
    <reaction evidence="11">
        <text>ATP + H2O = ADP + phosphate + H(+)</text>
        <dbReference type="Rhea" id="RHEA:13065"/>
        <dbReference type="ChEBI" id="CHEBI:15377"/>
        <dbReference type="ChEBI" id="CHEBI:15378"/>
        <dbReference type="ChEBI" id="CHEBI:30616"/>
        <dbReference type="ChEBI" id="CHEBI:43474"/>
        <dbReference type="ChEBI" id="CHEBI:456216"/>
        <dbReference type="EC" id="5.6.2.3"/>
    </reaction>
</comment>
<evidence type="ECO:0000256" key="2">
    <source>
        <dbReference type="ARBA" id="ARBA00022741"/>
    </source>
</evidence>
<keyword evidence="3 11" id="KW-0227">DNA damage</keyword>
<dbReference type="Gene3D" id="1.10.10.1020">
    <property type="entry name" value="RecBCD complex, subunit RecD, N-terminal domain"/>
    <property type="match status" value="1"/>
</dbReference>
<accession>A0A4R2L0E5</accession>
<dbReference type="RefSeq" id="WP_132544321.1">
    <property type="nucleotide sequence ID" value="NZ_SLWY01000017.1"/>
</dbReference>
<evidence type="ECO:0000259" key="12">
    <source>
        <dbReference type="Pfam" id="PF13538"/>
    </source>
</evidence>
<dbReference type="Gene3D" id="3.40.50.300">
    <property type="entry name" value="P-loop containing nucleotide triphosphate hydrolases"/>
    <property type="match status" value="3"/>
</dbReference>
<dbReference type="GO" id="GO:0016887">
    <property type="term" value="F:ATP hydrolysis activity"/>
    <property type="evidence" value="ECO:0007669"/>
    <property type="project" value="RHEA"/>
</dbReference>
<dbReference type="PANTHER" id="PTHR43788">
    <property type="entry name" value="DNA2/NAM7 HELICASE FAMILY MEMBER"/>
    <property type="match status" value="1"/>
</dbReference>
<keyword evidence="10 11" id="KW-0413">Isomerase</keyword>
<evidence type="ECO:0000256" key="9">
    <source>
        <dbReference type="ARBA" id="ARBA00023204"/>
    </source>
</evidence>
<evidence type="ECO:0000256" key="10">
    <source>
        <dbReference type="ARBA" id="ARBA00023235"/>
    </source>
</evidence>
<dbReference type="Pfam" id="PF21185">
    <property type="entry name" value="RecD_N"/>
    <property type="match status" value="1"/>
</dbReference>
<dbReference type="AlphaFoldDB" id="A0A4R2L0E5"/>
<evidence type="ECO:0000256" key="11">
    <source>
        <dbReference type="HAMAP-Rule" id="MF_01487"/>
    </source>
</evidence>
<keyword evidence="5 11" id="KW-0347">Helicase</keyword>
<evidence type="ECO:0000256" key="3">
    <source>
        <dbReference type="ARBA" id="ARBA00022763"/>
    </source>
</evidence>
<dbReference type="GO" id="GO:0008854">
    <property type="term" value="F:exodeoxyribonuclease V activity"/>
    <property type="evidence" value="ECO:0007669"/>
    <property type="project" value="InterPro"/>
</dbReference>
<dbReference type="NCBIfam" id="TIGR01447">
    <property type="entry name" value="recD"/>
    <property type="match status" value="1"/>
</dbReference>
<keyword evidence="8 11" id="KW-0238">DNA-binding</keyword>
<dbReference type="CDD" id="cd17933">
    <property type="entry name" value="DEXSc_RecD-like"/>
    <property type="match status" value="1"/>
</dbReference>
<dbReference type="GO" id="GO:0000724">
    <property type="term" value="P:double-strand break repair via homologous recombination"/>
    <property type="evidence" value="ECO:0007669"/>
    <property type="project" value="UniProtKB-UniRule"/>
</dbReference>
<comment type="similarity">
    <text evidence="11">Belongs to the RecD family.</text>
</comment>
<evidence type="ECO:0000256" key="5">
    <source>
        <dbReference type="ARBA" id="ARBA00022806"/>
    </source>
</evidence>
<organism evidence="14 15">
    <name type="scientific">Plasticicumulans lactativorans</name>
    <dbReference type="NCBI Taxonomy" id="1133106"/>
    <lineage>
        <taxon>Bacteria</taxon>
        <taxon>Pseudomonadati</taxon>
        <taxon>Pseudomonadota</taxon>
        <taxon>Gammaproteobacteria</taxon>
        <taxon>Candidatus Competibacteraceae</taxon>
        <taxon>Plasticicumulans</taxon>
    </lineage>
</organism>
<evidence type="ECO:0000256" key="4">
    <source>
        <dbReference type="ARBA" id="ARBA00022801"/>
    </source>
</evidence>
<evidence type="ECO:0000259" key="13">
    <source>
        <dbReference type="Pfam" id="PF21185"/>
    </source>
</evidence>
<comment type="caution">
    <text evidence="14">The sequence shown here is derived from an EMBL/GenBank/DDBJ whole genome shotgun (WGS) entry which is preliminary data.</text>
</comment>
<dbReference type="GO" id="GO:0043139">
    <property type="term" value="F:5'-3' DNA helicase activity"/>
    <property type="evidence" value="ECO:0007669"/>
    <property type="project" value="UniProtKB-UniRule"/>
</dbReference>
<keyword evidence="6 11" id="KW-0269">Exonuclease</keyword>
<evidence type="ECO:0000313" key="14">
    <source>
        <dbReference type="EMBL" id="TCO79703.1"/>
    </source>
</evidence>
<gene>
    <name evidence="11" type="primary">recD</name>
    <name evidence="14" type="ORF">EV699_11712</name>
</gene>
<reference evidence="14 15" key="1">
    <citation type="submission" date="2019-03" db="EMBL/GenBank/DDBJ databases">
        <title>Genomic Encyclopedia of Type Strains, Phase IV (KMG-IV): sequencing the most valuable type-strain genomes for metagenomic binning, comparative biology and taxonomic classification.</title>
        <authorList>
            <person name="Goeker M."/>
        </authorList>
    </citation>
    <scope>NUCLEOTIDE SEQUENCE [LARGE SCALE GENOMIC DNA]</scope>
    <source>
        <strain evidence="14 15">DSM 25287</strain>
    </source>
</reference>
<evidence type="ECO:0000313" key="15">
    <source>
        <dbReference type="Proteomes" id="UP000295765"/>
    </source>
</evidence>
<dbReference type="InterPro" id="IPR041851">
    <property type="entry name" value="RecD_N_sf"/>
</dbReference>
<dbReference type="EMBL" id="SLWY01000017">
    <property type="protein sequence ID" value="TCO79703.1"/>
    <property type="molecule type" value="Genomic_DNA"/>
</dbReference>
<comment type="miscellaneous">
    <text evidence="11">In the RecBCD complex, RecB has a slow 3'-5' helicase, an exonuclease activity and loads RecA onto ssDNA, RecD has a fast 5'-3' helicase activity, while RecC stimulates the ATPase and processivity of the RecB helicase and contributes to recognition of the Chi site.</text>
</comment>
<dbReference type="PANTHER" id="PTHR43788:SF6">
    <property type="entry name" value="DNA HELICASE B"/>
    <property type="match status" value="1"/>
</dbReference>
<keyword evidence="9 11" id="KW-0234">DNA repair</keyword>
<dbReference type="InterPro" id="IPR027785">
    <property type="entry name" value="UvrD-like_helicase_C"/>
</dbReference>
<comment type="subunit">
    <text evidence="11">Heterotrimer of RecB, RecC and RecD. All subunits contribute to DNA-binding.</text>
</comment>
<evidence type="ECO:0000256" key="1">
    <source>
        <dbReference type="ARBA" id="ARBA00022722"/>
    </source>
</evidence>
<feature type="domain" description="UvrD-like helicase C-terminal" evidence="12">
    <location>
        <begin position="560"/>
        <end position="606"/>
    </location>
</feature>
<dbReference type="GO" id="GO:0003677">
    <property type="term" value="F:DNA binding"/>
    <property type="evidence" value="ECO:0007669"/>
    <property type="project" value="UniProtKB-UniRule"/>
</dbReference>
<evidence type="ECO:0000256" key="6">
    <source>
        <dbReference type="ARBA" id="ARBA00022839"/>
    </source>
</evidence>
<dbReference type="GO" id="GO:0009338">
    <property type="term" value="C:exodeoxyribonuclease V complex"/>
    <property type="evidence" value="ECO:0007669"/>
    <property type="project" value="InterPro"/>
</dbReference>
<dbReference type="GO" id="GO:0017116">
    <property type="term" value="F:single-stranded DNA helicase activity"/>
    <property type="evidence" value="ECO:0007669"/>
    <property type="project" value="TreeGrafter"/>
</dbReference>
<name>A0A4R2L0E5_9GAMM</name>
<keyword evidence="2 11" id="KW-0547">Nucleotide-binding</keyword>
<dbReference type="Pfam" id="PF13538">
    <property type="entry name" value="UvrD_C_2"/>
    <property type="match status" value="1"/>
</dbReference>
<dbReference type="GO" id="GO:0005524">
    <property type="term" value="F:ATP binding"/>
    <property type="evidence" value="ECO:0007669"/>
    <property type="project" value="UniProtKB-UniRule"/>
</dbReference>
<comment type="function">
    <text evidence="11">A helicase/nuclease that prepares dsDNA breaks (DSB) for recombinational DNA repair. Binds to DSBs and unwinds DNA via a highly rapid and processive ATP-dependent bidirectional helicase activity. Unwinds dsDNA until it encounters a Chi (crossover hotspot instigator) sequence from the 3' direction. Cuts ssDNA a few nucleotides 3' to the Chi site. The properties and activities of the enzyme are changed at Chi. The Chi-altered holoenzyme produces a long 3'-ssDNA overhang and facilitates RecA-binding to the ssDNA for homologous DNA recombination and repair. Holoenzyme degrades any linearized DNA that is unable to undergo homologous recombination. In the holoenzyme this subunit has ssDNA-dependent ATPase and 5'-3' helicase activity. When added to pre-assembled RecBC greatly stimulates nuclease activity and augments holoenzyme processivity. Negatively regulates the RecA-loading ability of RecBCD.</text>
</comment>
<keyword evidence="7 11" id="KW-0067">ATP-binding</keyword>
<dbReference type="Pfam" id="PF13245">
    <property type="entry name" value="AAA_19"/>
    <property type="match status" value="1"/>
</dbReference>